<dbReference type="PROSITE" id="PS50071">
    <property type="entry name" value="HOMEOBOX_2"/>
    <property type="match status" value="1"/>
</dbReference>
<evidence type="ECO:0000259" key="6">
    <source>
        <dbReference type="PROSITE" id="PS50071"/>
    </source>
</evidence>
<evidence type="ECO:0000256" key="5">
    <source>
        <dbReference type="SAM" id="MobiDB-lite"/>
    </source>
</evidence>
<protein>
    <recommendedName>
        <fullName evidence="6">Homeobox domain-containing protein</fullName>
    </recommendedName>
</protein>
<name>W2S842_CYPE1</name>
<dbReference type="VEuPathDB" id="FungiDB:HMPREF1541_09722"/>
<evidence type="ECO:0000256" key="1">
    <source>
        <dbReference type="ARBA" id="ARBA00023125"/>
    </source>
</evidence>
<dbReference type="InterPro" id="IPR008422">
    <property type="entry name" value="KN_HD"/>
</dbReference>
<keyword evidence="2 4" id="KW-0371">Homeobox</keyword>
<proteinExistence type="predicted"/>
<dbReference type="EMBL" id="KB822713">
    <property type="protein sequence ID" value="ETN44847.1"/>
    <property type="molecule type" value="Genomic_DNA"/>
</dbReference>
<dbReference type="AlphaFoldDB" id="W2S842"/>
<feature type="region of interest" description="Disordered" evidence="5">
    <location>
        <begin position="258"/>
        <end position="284"/>
    </location>
</feature>
<dbReference type="GeneID" id="19977061"/>
<dbReference type="InParanoid" id="W2S842"/>
<dbReference type="RefSeq" id="XP_008712617.1">
    <property type="nucleotide sequence ID" value="XM_008714395.1"/>
</dbReference>
<reference evidence="7 8" key="1">
    <citation type="submission" date="2013-03" db="EMBL/GenBank/DDBJ databases">
        <title>The Genome Sequence of Phialophora europaea CBS 101466.</title>
        <authorList>
            <consortium name="The Broad Institute Genomics Platform"/>
            <person name="Cuomo C."/>
            <person name="de Hoog S."/>
            <person name="Gorbushina A."/>
            <person name="Walker B."/>
            <person name="Young S.K."/>
            <person name="Zeng Q."/>
            <person name="Gargeya S."/>
            <person name="Fitzgerald M."/>
            <person name="Haas B."/>
            <person name="Abouelleil A."/>
            <person name="Allen A.W."/>
            <person name="Alvarado L."/>
            <person name="Arachchi H.M."/>
            <person name="Berlin A.M."/>
            <person name="Chapman S.B."/>
            <person name="Gainer-Dewar J."/>
            <person name="Goldberg J."/>
            <person name="Griggs A."/>
            <person name="Gujja S."/>
            <person name="Hansen M."/>
            <person name="Howarth C."/>
            <person name="Imamovic A."/>
            <person name="Ireland A."/>
            <person name="Larimer J."/>
            <person name="McCowan C."/>
            <person name="Murphy C."/>
            <person name="Pearson M."/>
            <person name="Poon T.W."/>
            <person name="Priest M."/>
            <person name="Roberts A."/>
            <person name="Saif S."/>
            <person name="Shea T."/>
            <person name="Sisk P."/>
            <person name="Sykes S."/>
            <person name="Wortman J."/>
            <person name="Nusbaum C."/>
            <person name="Birren B."/>
        </authorList>
    </citation>
    <scope>NUCLEOTIDE SEQUENCE [LARGE SCALE GENOMIC DNA]</scope>
    <source>
        <strain evidence="7 8">CBS 101466</strain>
    </source>
</reference>
<evidence type="ECO:0000313" key="8">
    <source>
        <dbReference type="Proteomes" id="UP000030752"/>
    </source>
</evidence>
<accession>W2S842</accession>
<dbReference type="InterPro" id="IPR001356">
    <property type="entry name" value="HD"/>
</dbReference>
<feature type="compositionally biased region" description="Basic and acidic residues" evidence="5">
    <location>
        <begin position="163"/>
        <end position="172"/>
    </location>
</feature>
<dbReference type="SMART" id="SM00389">
    <property type="entry name" value="HOX"/>
    <property type="match status" value="1"/>
</dbReference>
<dbReference type="CDD" id="cd00086">
    <property type="entry name" value="homeodomain"/>
    <property type="match status" value="1"/>
</dbReference>
<feature type="region of interest" description="Disordered" evidence="5">
    <location>
        <begin position="24"/>
        <end position="51"/>
    </location>
</feature>
<comment type="subcellular location">
    <subcellularLocation>
        <location evidence="4">Nucleus</location>
    </subcellularLocation>
</comment>
<organism evidence="7 8">
    <name type="scientific">Cyphellophora europaea (strain CBS 101466)</name>
    <name type="common">Phialophora europaea</name>
    <dbReference type="NCBI Taxonomy" id="1220924"/>
    <lineage>
        <taxon>Eukaryota</taxon>
        <taxon>Fungi</taxon>
        <taxon>Dikarya</taxon>
        <taxon>Ascomycota</taxon>
        <taxon>Pezizomycotina</taxon>
        <taxon>Eurotiomycetes</taxon>
        <taxon>Chaetothyriomycetidae</taxon>
        <taxon>Chaetothyriales</taxon>
        <taxon>Cyphellophoraceae</taxon>
        <taxon>Cyphellophora</taxon>
    </lineage>
</organism>
<dbReference type="GO" id="GO:0003677">
    <property type="term" value="F:DNA binding"/>
    <property type="evidence" value="ECO:0007669"/>
    <property type="project" value="UniProtKB-UniRule"/>
</dbReference>
<feature type="region of interest" description="Disordered" evidence="5">
    <location>
        <begin position="163"/>
        <end position="194"/>
    </location>
</feature>
<feature type="DNA-binding region" description="Homeobox" evidence="4">
    <location>
        <begin position="67"/>
        <end position="129"/>
    </location>
</feature>
<evidence type="ECO:0000256" key="3">
    <source>
        <dbReference type="ARBA" id="ARBA00023242"/>
    </source>
</evidence>
<dbReference type="SUPFAM" id="SSF46689">
    <property type="entry name" value="Homeodomain-like"/>
    <property type="match status" value="1"/>
</dbReference>
<dbReference type="Gene3D" id="1.10.10.60">
    <property type="entry name" value="Homeodomain-like"/>
    <property type="match status" value="1"/>
</dbReference>
<dbReference type="GO" id="GO:0005634">
    <property type="term" value="C:nucleus"/>
    <property type="evidence" value="ECO:0007669"/>
    <property type="project" value="UniProtKB-SubCell"/>
</dbReference>
<dbReference type="HOGENOM" id="CLU_628534_0_0_1"/>
<dbReference type="InterPro" id="IPR009057">
    <property type="entry name" value="Homeodomain-like_sf"/>
</dbReference>
<dbReference type="Pfam" id="PF05920">
    <property type="entry name" value="Homeobox_KN"/>
    <property type="match status" value="1"/>
</dbReference>
<evidence type="ECO:0000313" key="7">
    <source>
        <dbReference type="EMBL" id="ETN44847.1"/>
    </source>
</evidence>
<keyword evidence="1 4" id="KW-0238">DNA-binding</keyword>
<gene>
    <name evidence="7" type="ORF">HMPREF1541_09722</name>
</gene>
<dbReference type="GO" id="GO:0006355">
    <property type="term" value="P:regulation of DNA-templated transcription"/>
    <property type="evidence" value="ECO:0007669"/>
    <property type="project" value="InterPro"/>
</dbReference>
<sequence>MAYPNPADDDWLLSSFIDFDNFDPSSGNPWTSTDPSEPSNTAGVNTESNGRLESYLVPEAVASRQAKKRRPCRFTKKQREVMDQWITAATNEPYLTASSRKELADATGLAPKQVQQYFTNFRRRHRQKLGQIYDPPFVLQDRPLTTSWQTGFEGTIDRTCEEADKVSGHDVDSDGPGLSIEARPPSRRSCQSSSSADSALSYTDVCGSAAALHQANSAEAFATFNGTLLEFYLLTVHQNQAASPRDSAVPALLERNDRPTHLTSPSESPTKAVHALTDTNPSSPELIGPDEPLSASGSIFSGHSYQHSTDNSVASTSSVFSTGSRRGRRVFGSSNARAADFDSGKEFRKARAQDIFSRYCRFRGMLTMTTWREVLIEASCKIVNNYWLSYPHPEIVVDTGSEAVSMADRSTIISPADSFDCTTAMQALELPLFNAG</sequence>
<dbReference type="OrthoDB" id="3501850at2759"/>
<evidence type="ECO:0000256" key="4">
    <source>
        <dbReference type="PROSITE-ProRule" id="PRU00108"/>
    </source>
</evidence>
<feature type="domain" description="Homeobox" evidence="6">
    <location>
        <begin position="65"/>
        <end position="128"/>
    </location>
</feature>
<keyword evidence="8" id="KW-1185">Reference proteome</keyword>
<dbReference type="Proteomes" id="UP000030752">
    <property type="component" value="Unassembled WGS sequence"/>
</dbReference>
<evidence type="ECO:0000256" key="2">
    <source>
        <dbReference type="ARBA" id="ARBA00023155"/>
    </source>
</evidence>
<keyword evidence="3 4" id="KW-0539">Nucleus</keyword>